<gene>
    <name evidence="1" type="ORF">AX760_24680</name>
</gene>
<name>A0A657LK51_9HYPH</name>
<accession>A0A657LK51</accession>
<organism evidence="1 2">
    <name type="scientific">Pararhizobium antarcticum</name>
    <dbReference type="NCBI Taxonomy" id="1798805"/>
    <lineage>
        <taxon>Bacteria</taxon>
        <taxon>Pseudomonadati</taxon>
        <taxon>Pseudomonadota</taxon>
        <taxon>Alphaproteobacteria</taxon>
        <taxon>Hyphomicrobiales</taxon>
        <taxon>Rhizobiaceae</taxon>
        <taxon>Rhizobium/Agrobacterium group</taxon>
        <taxon>Pararhizobium</taxon>
    </lineage>
</organism>
<reference evidence="1 2" key="1">
    <citation type="submission" date="2016-02" db="EMBL/GenBank/DDBJ databases">
        <title>Genome sequencing of a beta-galactosidase producing bacteria Rhizobium sp. 59.</title>
        <authorList>
            <person name="Wang D."/>
            <person name="Kot W."/>
            <person name="Qin Y."/>
            <person name="Hansen L."/>
            <person name="Naqvi K."/>
            <person name="Rensing C."/>
        </authorList>
    </citation>
    <scope>NUCLEOTIDE SEQUENCE [LARGE SCALE GENOMIC DNA]</scope>
    <source>
        <strain evidence="1 2">59</strain>
    </source>
</reference>
<dbReference type="AlphaFoldDB" id="A0A657LK51"/>
<keyword evidence="2" id="KW-1185">Reference proteome</keyword>
<proteinExistence type="predicted"/>
<dbReference type="RefSeq" id="WP_071835881.1">
    <property type="nucleotide sequence ID" value="NZ_LSRP01000152.1"/>
</dbReference>
<sequence>MPPISNTTKILVFLPSDSWRTIVNRLSENGYDSVGVSTVAGAFDALRSDQFGFVITTRSHIDLVRTIRAIPVINIEIFFHARISGGGVRLVSKQFESKAFLDRVAFLARPVGVVKQDPAAGRTVSLKKEEHTLSHLWTLAAAALRFSQKCK</sequence>
<evidence type="ECO:0000313" key="2">
    <source>
        <dbReference type="Proteomes" id="UP000182661"/>
    </source>
</evidence>
<dbReference type="Proteomes" id="UP000182661">
    <property type="component" value="Unassembled WGS sequence"/>
</dbReference>
<dbReference type="OrthoDB" id="8366486at2"/>
<comment type="caution">
    <text evidence="1">The sequence shown here is derived from an EMBL/GenBank/DDBJ whole genome shotgun (WGS) entry which is preliminary data.</text>
</comment>
<protein>
    <submittedName>
        <fullName evidence="1">Uncharacterized protein</fullName>
    </submittedName>
</protein>
<dbReference type="EMBL" id="LSRP01000152">
    <property type="protein sequence ID" value="OJF89757.1"/>
    <property type="molecule type" value="Genomic_DNA"/>
</dbReference>
<evidence type="ECO:0000313" key="1">
    <source>
        <dbReference type="EMBL" id="OJF89757.1"/>
    </source>
</evidence>